<organism evidence="8 9">
    <name type="scientific">Stenotrophomonas maltophilia</name>
    <name type="common">Pseudomonas maltophilia</name>
    <name type="synonym">Xanthomonas maltophilia</name>
    <dbReference type="NCBI Taxonomy" id="40324"/>
    <lineage>
        <taxon>Bacteria</taxon>
        <taxon>Pseudomonadati</taxon>
        <taxon>Pseudomonadota</taxon>
        <taxon>Gammaproteobacteria</taxon>
        <taxon>Lysobacterales</taxon>
        <taxon>Lysobacteraceae</taxon>
        <taxon>Stenotrophomonas</taxon>
        <taxon>Stenotrophomonas maltophilia group</taxon>
    </lineage>
</organism>
<evidence type="ECO:0000256" key="3">
    <source>
        <dbReference type="ARBA" id="ARBA00023002"/>
    </source>
</evidence>
<gene>
    <name evidence="8" type="primary">arsC</name>
    <name evidence="8" type="ORF">E5352_11255</name>
</gene>
<comment type="catalytic activity">
    <reaction evidence="7">
        <text>[glutaredoxin]-dithiol + arsenate + glutathione + H(+) = glutathionyl-S-S-[glutaredoxin] + arsenite + H2O</text>
        <dbReference type="Rhea" id="RHEA:22016"/>
        <dbReference type="Rhea" id="RHEA-COMP:10729"/>
        <dbReference type="Rhea" id="RHEA-COMP:17668"/>
        <dbReference type="ChEBI" id="CHEBI:15377"/>
        <dbReference type="ChEBI" id="CHEBI:15378"/>
        <dbReference type="ChEBI" id="CHEBI:29242"/>
        <dbReference type="ChEBI" id="CHEBI:29950"/>
        <dbReference type="ChEBI" id="CHEBI:48597"/>
        <dbReference type="ChEBI" id="CHEBI:57925"/>
        <dbReference type="ChEBI" id="CHEBI:146199"/>
        <dbReference type="EC" id="1.20.4.1"/>
    </reaction>
</comment>
<evidence type="ECO:0000256" key="1">
    <source>
        <dbReference type="ARBA" id="ARBA00007198"/>
    </source>
</evidence>
<comment type="similarity">
    <text evidence="1 6 7">Belongs to the ArsC family.</text>
</comment>
<accession>A0A4S2CZ46</accession>
<dbReference type="InterPro" id="IPR036249">
    <property type="entry name" value="Thioredoxin-like_sf"/>
</dbReference>
<evidence type="ECO:0000256" key="6">
    <source>
        <dbReference type="PROSITE-ProRule" id="PRU01282"/>
    </source>
</evidence>
<evidence type="ECO:0000313" key="8">
    <source>
        <dbReference type="EMBL" id="TGY33945.1"/>
    </source>
</evidence>
<evidence type="ECO:0000256" key="4">
    <source>
        <dbReference type="ARBA" id="ARBA00038969"/>
    </source>
</evidence>
<dbReference type="AlphaFoldDB" id="A0A4S2CZ46"/>
<evidence type="ECO:0000313" key="9">
    <source>
        <dbReference type="Proteomes" id="UP000306631"/>
    </source>
</evidence>
<dbReference type="PANTHER" id="PTHR30041">
    <property type="entry name" value="ARSENATE REDUCTASE"/>
    <property type="match status" value="1"/>
</dbReference>
<dbReference type="EC" id="1.20.4.1" evidence="4 7"/>
<dbReference type="NCBIfam" id="TIGR00014">
    <property type="entry name" value="arsC"/>
    <property type="match status" value="1"/>
</dbReference>
<dbReference type="PROSITE" id="PS51353">
    <property type="entry name" value="ARSC"/>
    <property type="match status" value="1"/>
</dbReference>
<evidence type="ECO:0000256" key="2">
    <source>
        <dbReference type="ARBA" id="ARBA00022849"/>
    </source>
</evidence>
<name>A0A4S2CZ46_STEMA</name>
<dbReference type="RefSeq" id="WP_136005264.1">
    <property type="nucleotide sequence ID" value="NZ_SRYW01000008.1"/>
</dbReference>
<evidence type="ECO:0000256" key="7">
    <source>
        <dbReference type="RuleBase" id="RU362029"/>
    </source>
</evidence>
<dbReference type="Gene3D" id="3.40.30.10">
    <property type="entry name" value="Glutaredoxin"/>
    <property type="match status" value="1"/>
</dbReference>
<sequence>MKATILHNPACATSRNVLALIRHVGIEPEVIEYLVTPPTRERLVSLIRRAGLEVRQALRQNVPPYAALGLDDLRLDDDHLLDAMLAHPILINRPFVETERGVCLARPSEAVLALLPPLRTDFTKEDGQVVPAVSVADSADGDVTRPPR</sequence>
<dbReference type="InterPro" id="IPR006660">
    <property type="entry name" value="Arsenate_reductase-like"/>
</dbReference>
<dbReference type="EMBL" id="SRYW01000008">
    <property type="protein sequence ID" value="TGY33945.1"/>
    <property type="molecule type" value="Genomic_DNA"/>
</dbReference>
<dbReference type="Proteomes" id="UP000306631">
    <property type="component" value="Unassembled WGS sequence"/>
</dbReference>
<dbReference type="Pfam" id="PF03960">
    <property type="entry name" value="ArsC"/>
    <property type="match status" value="1"/>
</dbReference>
<reference evidence="8 9" key="1">
    <citation type="submission" date="2019-04" db="EMBL/GenBank/DDBJ databases">
        <title>Microbes associate with the intestines of laboratory mice.</title>
        <authorList>
            <person name="Navarre W."/>
            <person name="Wong E."/>
            <person name="Huang K."/>
            <person name="Tropini C."/>
            <person name="Ng K."/>
            <person name="Yu B."/>
        </authorList>
    </citation>
    <scope>NUCLEOTIDE SEQUENCE [LARGE SCALE GENOMIC DNA]</scope>
    <source>
        <strain evidence="8 9">NM62_B4-13</strain>
    </source>
</reference>
<dbReference type="OrthoDB" id="9790554at2"/>
<dbReference type="GO" id="GO:0046685">
    <property type="term" value="P:response to arsenic-containing substance"/>
    <property type="evidence" value="ECO:0007669"/>
    <property type="project" value="UniProtKB-KW"/>
</dbReference>
<dbReference type="SUPFAM" id="SSF52833">
    <property type="entry name" value="Thioredoxin-like"/>
    <property type="match status" value="1"/>
</dbReference>
<evidence type="ECO:0000256" key="5">
    <source>
        <dbReference type="ARBA" id="ARBA00039879"/>
    </source>
</evidence>
<keyword evidence="3 7" id="KW-0560">Oxidoreductase</keyword>
<proteinExistence type="inferred from homology"/>
<dbReference type="CDD" id="cd03034">
    <property type="entry name" value="ArsC_ArsC"/>
    <property type="match status" value="1"/>
</dbReference>
<dbReference type="InterPro" id="IPR006659">
    <property type="entry name" value="Arsenate_reductase"/>
</dbReference>
<protein>
    <recommendedName>
        <fullName evidence="5 7">Arsenate reductase</fullName>
        <ecNumber evidence="4 7">1.20.4.1</ecNumber>
    </recommendedName>
</protein>
<dbReference type="PANTHER" id="PTHR30041:SF5">
    <property type="entry name" value="ARSENATE REDUCTASE-RELATED"/>
    <property type="match status" value="1"/>
</dbReference>
<keyword evidence="2" id="KW-0059">Arsenical resistance</keyword>
<comment type="caution">
    <text evidence="8">The sequence shown here is derived from an EMBL/GenBank/DDBJ whole genome shotgun (WGS) entry which is preliminary data.</text>
</comment>
<dbReference type="GO" id="GO:0008794">
    <property type="term" value="F:arsenate reductase (glutaredoxin) activity"/>
    <property type="evidence" value="ECO:0007669"/>
    <property type="project" value="UniProtKB-UniRule"/>
</dbReference>